<feature type="region of interest" description="Disordered" evidence="13">
    <location>
        <begin position="96"/>
        <end position="119"/>
    </location>
</feature>
<evidence type="ECO:0000256" key="10">
    <source>
        <dbReference type="ARBA" id="ARBA00023136"/>
    </source>
</evidence>
<feature type="domain" description="Protein kinase" evidence="14">
    <location>
        <begin position="140"/>
        <end position="641"/>
    </location>
</feature>
<dbReference type="PANTHER" id="PTHR45707:SF76">
    <property type="entry name" value="PROTEIN KINASE DOMAIN-CONTAINING PROTEIN"/>
    <property type="match status" value="1"/>
</dbReference>
<keyword evidence="8" id="KW-0067">ATP-binding</keyword>
<evidence type="ECO:0000256" key="4">
    <source>
        <dbReference type="ARBA" id="ARBA00022475"/>
    </source>
</evidence>
<proteinExistence type="inferred from homology"/>
<dbReference type="PROSITE" id="PS50011">
    <property type="entry name" value="PROTEIN_KINASE_DOM"/>
    <property type="match status" value="2"/>
</dbReference>
<name>A0A8I6XX19_HORVV</name>
<evidence type="ECO:0000256" key="2">
    <source>
        <dbReference type="ARBA" id="ARBA00008536"/>
    </source>
</evidence>
<evidence type="ECO:0000256" key="11">
    <source>
        <dbReference type="ARBA" id="ARBA00023170"/>
    </source>
</evidence>
<feature type="compositionally biased region" description="Low complexity" evidence="13">
    <location>
        <begin position="98"/>
        <end position="109"/>
    </location>
</feature>
<comment type="subcellular location">
    <subcellularLocation>
        <location evidence="1">Cell membrane</location>
        <topology evidence="1">Single-pass type I membrane protein</topology>
    </subcellularLocation>
</comment>
<dbReference type="EnsemblPlants" id="HORVU.MOREX.r3.6HG0538720.1">
    <property type="protein sequence ID" value="HORVU.MOREX.r3.6HG0538720.1"/>
    <property type="gene ID" value="HORVU.MOREX.r3.6HG0538720"/>
</dbReference>
<keyword evidence="12" id="KW-0325">Glycoprotein</keyword>
<dbReference type="GO" id="GO:0004672">
    <property type="term" value="F:protein kinase activity"/>
    <property type="evidence" value="ECO:0007669"/>
    <property type="project" value="InterPro"/>
</dbReference>
<dbReference type="PANTHER" id="PTHR45707">
    <property type="entry name" value="C2 CALCIUM/LIPID-BINDING PLANT PHOSPHORIBOSYLTRANSFERASE FAMILY PROTEIN"/>
    <property type="match status" value="1"/>
</dbReference>
<evidence type="ECO:0000256" key="5">
    <source>
        <dbReference type="ARBA" id="ARBA00022692"/>
    </source>
</evidence>
<comment type="similarity">
    <text evidence="2">In the N-terminal section; belongs to the leguminous lectin family.</text>
</comment>
<dbReference type="Gramene" id="HORVU.MOREX.r3.6HG0538720.1">
    <property type="protein sequence ID" value="HORVU.MOREX.r3.6HG0538720.1"/>
    <property type="gene ID" value="HORVU.MOREX.r3.6HG0538720"/>
</dbReference>
<keyword evidence="16" id="KW-1185">Reference proteome</keyword>
<keyword evidence="4" id="KW-1003">Cell membrane</keyword>
<feature type="region of interest" description="Disordered" evidence="13">
    <location>
        <begin position="389"/>
        <end position="412"/>
    </location>
</feature>
<keyword evidence="9" id="KW-1133">Transmembrane helix</keyword>
<dbReference type="GO" id="GO:0005886">
    <property type="term" value="C:plasma membrane"/>
    <property type="evidence" value="ECO:0007669"/>
    <property type="project" value="UniProtKB-SubCell"/>
</dbReference>
<evidence type="ECO:0000313" key="16">
    <source>
        <dbReference type="Proteomes" id="UP000011116"/>
    </source>
</evidence>
<dbReference type="FunFam" id="1.10.510.10:FF:000870">
    <property type="entry name" value="OSJNBa0016N04.16-like protein"/>
    <property type="match status" value="1"/>
</dbReference>
<dbReference type="SMART" id="SM00220">
    <property type="entry name" value="S_TKc"/>
    <property type="match status" value="1"/>
</dbReference>
<dbReference type="SUPFAM" id="SSF56112">
    <property type="entry name" value="Protein kinase-like (PK-like)"/>
    <property type="match status" value="3"/>
</dbReference>
<dbReference type="GO" id="GO:0002229">
    <property type="term" value="P:defense response to oomycetes"/>
    <property type="evidence" value="ECO:0007669"/>
    <property type="project" value="UniProtKB-ARBA"/>
</dbReference>
<evidence type="ECO:0000256" key="6">
    <source>
        <dbReference type="ARBA" id="ARBA00022729"/>
    </source>
</evidence>
<organism evidence="15 16">
    <name type="scientific">Hordeum vulgare subsp. vulgare</name>
    <name type="common">Domesticated barley</name>
    <dbReference type="NCBI Taxonomy" id="112509"/>
    <lineage>
        <taxon>Eukaryota</taxon>
        <taxon>Viridiplantae</taxon>
        <taxon>Streptophyta</taxon>
        <taxon>Embryophyta</taxon>
        <taxon>Tracheophyta</taxon>
        <taxon>Spermatophyta</taxon>
        <taxon>Magnoliopsida</taxon>
        <taxon>Liliopsida</taxon>
        <taxon>Poales</taxon>
        <taxon>Poaceae</taxon>
        <taxon>BOP clade</taxon>
        <taxon>Pooideae</taxon>
        <taxon>Triticodae</taxon>
        <taxon>Triticeae</taxon>
        <taxon>Hordeinae</taxon>
        <taxon>Hordeum</taxon>
    </lineage>
</organism>
<dbReference type="FunFam" id="3.30.200.20:FF:000465">
    <property type="entry name" value="Cysteine-rich receptor-like protein kinase 6"/>
    <property type="match status" value="1"/>
</dbReference>
<evidence type="ECO:0000256" key="7">
    <source>
        <dbReference type="ARBA" id="ARBA00022741"/>
    </source>
</evidence>
<feature type="domain" description="Protein kinase" evidence="14">
    <location>
        <begin position="722"/>
        <end position="1007"/>
    </location>
</feature>
<evidence type="ECO:0000259" key="14">
    <source>
        <dbReference type="PROSITE" id="PS50011"/>
    </source>
</evidence>
<dbReference type="Gene3D" id="1.10.510.10">
    <property type="entry name" value="Transferase(Phosphotransferase) domain 1"/>
    <property type="match status" value="3"/>
</dbReference>
<accession>A0A8I6XX19</accession>
<evidence type="ECO:0000256" key="9">
    <source>
        <dbReference type="ARBA" id="ARBA00022989"/>
    </source>
</evidence>
<keyword evidence="11" id="KW-0675">Receptor</keyword>
<evidence type="ECO:0000256" key="1">
    <source>
        <dbReference type="ARBA" id="ARBA00004251"/>
    </source>
</evidence>
<dbReference type="InterPro" id="IPR008271">
    <property type="entry name" value="Ser/Thr_kinase_AS"/>
</dbReference>
<dbReference type="Pfam" id="PF00069">
    <property type="entry name" value="Pkinase"/>
    <property type="match status" value="3"/>
</dbReference>
<protein>
    <recommendedName>
        <fullName evidence="14">Protein kinase domain-containing protein</fullName>
    </recommendedName>
</protein>
<reference evidence="16" key="1">
    <citation type="journal article" date="2012" name="Nature">
        <title>A physical, genetic and functional sequence assembly of the barley genome.</title>
        <authorList>
            <consortium name="The International Barley Genome Sequencing Consortium"/>
            <person name="Mayer K.F."/>
            <person name="Waugh R."/>
            <person name="Brown J.W."/>
            <person name="Schulman A."/>
            <person name="Langridge P."/>
            <person name="Platzer M."/>
            <person name="Fincher G.B."/>
            <person name="Muehlbauer G.J."/>
            <person name="Sato K."/>
            <person name="Close T.J."/>
            <person name="Wise R.P."/>
            <person name="Stein N."/>
        </authorList>
    </citation>
    <scope>NUCLEOTIDE SEQUENCE [LARGE SCALE GENOMIC DNA]</scope>
    <source>
        <strain evidence="16">cv. Morex</strain>
    </source>
</reference>
<evidence type="ECO:0000313" key="15">
    <source>
        <dbReference type="EnsemblPlants" id="HORVU.MOREX.r3.6HG0538720.1"/>
    </source>
</evidence>
<keyword evidence="5" id="KW-0812">Transmembrane</keyword>
<dbReference type="AlphaFoldDB" id="A0A8I6XX19"/>
<comment type="similarity">
    <text evidence="3">In the C-terminal section; belongs to the protein kinase superfamily. Ser/Thr protein kinase family.</text>
</comment>
<evidence type="ECO:0000256" key="13">
    <source>
        <dbReference type="SAM" id="MobiDB-lite"/>
    </source>
</evidence>
<feature type="compositionally biased region" description="Basic residues" evidence="13">
    <location>
        <begin position="389"/>
        <end position="398"/>
    </location>
</feature>
<reference evidence="15" key="3">
    <citation type="submission" date="2022-01" db="UniProtKB">
        <authorList>
            <consortium name="EnsemblPlants"/>
        </authorList>
    </citation>
    <scope>IDENTIFICATION</scope>
    <source>
        <strain evidence="15">subsp. vulgare</strain>
    </source>
</reference>
<dbReference type="Gene3D" id="3.30.200.20">
    <property type="entry name" value="Phosphorylase Kinase, domain 1"/>
    <property type="match status" value="3"/>
</dbReference>
<dbReference type="GO" id="GO:0005524">
    <property type="term" value="F:ATP binding"/>
    <property type="evidence" value="ECO:0007669"/>
    <property type="project" value="UniProtKB-KW"/>
</dbReference>
<evidence type="ECO:0000256" key="12">
    <source>
        <dbReference type="ARBA" id="ARBA00023180"/>
    </source>
</evidence>
<keyword evidence="6" id="KW-0732">Signal</keyword>
<reference evidence="15" key="2">
    <citation type="submission" date="2020-10" db="EMBL/GenBank/DDBJ databases">
        <authorList>
            <person name="Scholz U."/>
            <person name="Mascher M."/>
            <person name="Fiebig A."/>
        </authorList>
    </citation>
    <scope>NUCLEOTIDE SEQUENCE [LARGE SCALE GENOMIC DNA]</scope>
    <source>
        <strain evidence="15">cv. Morex</strain>
    </source>
</reference>
<dbReference type="PROSITE" id="PS00108">
    <property type="entry name" value="PROTEIN_KINASE_ST"/>
    <property type="match status" value="3"/>
</dbReference>
<keyword evidence="10" id="KW-0472">Membrane</keyword>
<keyword evidence="7" id="KW-0547">Nucleotide-binding</keyword>
<sequence>MVIGLVIALVALAAGWFWHRRYMSRWQHKMQDLPKRKEIGGHPHRRSLAPISLNPTTIAIGDIASNKGHNTPKQRLQEGIAAPKQVKHMGQIQVIPGTSNATTTPSTASIEKENGQQSYSKVDVPRSFPYEELSQATGNFNENRKLGEGASGAVYEVYGETDNDARPASHLSWLVRHNIIIGIASGLAYLHKECRVVIVHRDLKPANVMLDRNWNAKLVDFGLVTQLSHTQTSRNMDNIRGTRAYIDPAYLESGKVSEQCDVYSLGVVLLEIVCGTKPSILQSSDKHSLIEMVQDCDRSNRILDAADKGLRGQFDKKIEAVLRLGLQCVLPDHHNRPHAGRVRDRLMELLENGKVAFSTPQPSEEQFGTRTVTPVPAASLPAGWFWRGRHKSQRKHKTQGTSTEKENGQQSYSEVNVPRHFTYEELAQATSNFNEYRKLGEGAFGAVYGVHFGTYNNTRPSSPLSWLTRRNILIGIASGLAYLHNECPAAIVHRDLKPANVMLDRNWNAKLADFGLVTQVRHTETSRFTDNVIGTRSYIDPAYMDTGKVSGQCDVYSLGVVLLETICGEKPIILQGGNKNSLIEKVRECDDNNRILDAADKGLKGQFDKEIKAALRLGLQCVSPDNRPHAGRVRDRLTKLLEYGNTSEETKEASTVNLEALSRRCILQGEGSIMATQTYGFDEAPQSAGSMLSSSRDNDMASKLQNTTCLTIRVLQEITDNFSEKRKIGQGACGKVYRAELQNGKEIAVKVLYNNVVMIDDVQFQREFENLMRLEHHNIVRLVGYCYETQHQPIQHMGGIVFAEMTYKALCFEYMQNGSLEEHLSDEGDGLEWHTCYNIIKGAWKGLQYLHKGSDKPIYHLDLKPGNILLDKNMVPKLADFGLSKLMGDQQSIITKTLMGTIGYMPKEYFIGNIVSNKFDIFSLGVVMIKIIAGREGHSKSVDMSRRKFLDLVQRNWRDKMQETCLARRLLEAYCKQVNVCTEIALSCMDTDRHKRPNIVDIIHQLNGTEAVIDRVRSDALTRSEVALGHDTTRASRRGGGDAAHRLGTAWGWRWREQRKL</sequence>
<dbReference type="InterPro" id="IPR000719">
    <property type="entry name" value="Prot_kinase_dom"/>
</dbReference>
<dbReference type="Proteomes" id="UP000011116">
    <property type="component" value="Chromosome 6H"/>
</dbReference>
<dbReference type="InterPro" id="IPR011009">
    <property type="entry name" value="Kinase-like_dom_sf"/>
</dbReference>
<dbReference type="FunFam" id="1.10.510.10:FF:000240">
    <property type="entry name" value="Lectin-domain containing receptor kinase A4.3"/>
    <property type="match status" value="2"/>
</dbReference>
<evidence type="ECO:0000256" key="3">
    <source>
        <dbReference type="ARBA" id="ARBA00010217"/>
    </source>
</evidence>
<evidence type="ECO:0000256" key="8">
    <source>
        <dbReference type="ARBA" id="ARBA00022840"/>
    </source>
</evidence>